<evidence type="ECO:0000259" key="3">
    <source>
        <dbReference type="Pfam" id="PF12879"/>
    </source>
</evidence>
<feature type="compositionally biased region" description="Basic and acidic residues" evidence="1">
    <location>
        <begin position="315"/>
        <end position="325"/>
    </location>
</feature>
<proteinExistence type="predicted"/>
<feature type="compositionally biased region" description="Low complexity" evidence="1">
    <location>
        <begin position="345"/>
        <end position="354"/>
    </location>
</feature>
<feature type="compositionally biased region" description="Gly residues" evidence="1">
    <location>
        <begin position="289"/>
        <end position="299"/>
    </location>
</feature>
<evidence type="ECO:0000256" key="1">
    <source>
        <dbReference type="SAM" id="MobiDB-lite"/>
    </source>
</evidence>
<feature type="compositionally biased region" description="Polar residues" evidence="1">
    <location>
        <begin position="767"/>
        <end position="790"/>
    </location>
</feature>
<feature type="compositionally biased region" description="Pro residues" evidence="1">
    <location>
        <begin position="300"/>
        <end position="313"/>
    </location>
</feature>
<dbReference type="EMBL" id="KQ001773">
    <property type="protein sequence ID" value="KJP84928.1"/>
    <property type="molecule type" value="Genomic_DNA"/>
</dbReference>
<keyword evidence="2" id="KW-1133">Transmembrane helix</keyword>
<name>A0A0D9QD36_PLAFR</name>
<dbReference type="GeneID" id="24270751"/>
<dbReference type="VEuPathDB" id="PlasmoDB:AK88_05437"/>
<feature type="compositionally biased region" description="Low complexity" evidence="1">
    <location>
        <begin position="570"/>
        <end position="590"/>
    </location>
</feature>
<feature type="transmembrane region" description="Helical" evidence="2">
    <location>
        <begin position="644"/>
        <end position="667"/>
    </location>
</feature>
<dbReference type="AlphaFoldDB" id="A0A0D9QD36"/>
<gene>
    <name evidence="4" type="ORF">AK88_05437</name>
</gene>
<protein>
    <recommendedName>
        <fullName evidence="3">Schizont-infected cell agglutination C-terminal domain-containing protein</fullName>
    </recommendedName>
</protein>
<keyword evidence="2" id="KW-0472">Membrane</keyword>
<feature type="compositionally biased region" description="Polar residues" evidence="1">
    <location>
        <begin position="539"/>
        <end position="553"/>
    </location>
</feature>
<keyword evidence="5" id="KW-1185">Reference proteome</keyword>
<dbReference type="RefSeq" id="XP_012338462.1">
    <property type="nucleotide sequence ID" value="XM_012483039.1"/>
</dbReference>
<evidence type="ECO:0000313" key="5">
    <source>
        <dbReference type="Proteomes" id="UP000054561"/>
    </source>
</evidence>
<accession>A0A0D9QD36</accession>
<organism evidence="4 5">
    <name type="scientific">Plasmodium fragile</name>
    <dbReference type="NCBI Taxonomy" id="5857"/>
    <lineage>
        <taxon>Eukaryota</taxon>
        <taxon>Sar</taxon>
        <taxon>Alveolata</taxon>
        <taxon>Apicomplexa</taxon>
        <taxon>Aconoidasida</taxon>
        <taxon>Haemosporida</taxon>
        <taxon>Plasmodiidae</taxon>
        <taxon>Plasmodium</taxon>
        <taxon>Plasmodium (Plasmodium)</taxon>
    </lineage>
</organism>
<dbReference type="Proteomes" id="UP000054561">
    <property type="component" value="Unassembled WGS sequence"/>
</dbReference>
<feature type="region of interest" description="Disordered" evidence="1">
    <location>
        <begin position="230"/>
        <end position="637"/>
    </location>
</feature>
<feature type="domain" description="Schizont-infected cell agglutination C-terminal" evidence="3">
    <location>
        <begin position="661"/>
        <end position="762"/>
    </location>
</feature>
<dbReference type="Pfam" id="PF12879">
    <property type="entry name" value="SICA_C"/>
    <property type="match status" value="1"/>
</dbReference>
<feature type="compositionally biased region" description="Gly residues" evidence="1">
    <location>
        <begin position="503"/>
        <end position="513"/>
    </location>
</feature>
<feature type="compositionally biased region" description="Pro residues" evidence="1">
    <location>
        <begin position="472"/>
        <end position="484"/>
    </location>
</feature>
<keyword evidence="2" id="KW-0812">Transmembrane</keyword>
<reference evidence="4 5" key="1">
    <citation type="submission" date="2014-03" db="EMBL/GenBank/DDBJ databases">
        <title>The Genome Sequence of Plasmodium fragile nilgiri.</title>
        <authorList>
            <consortium name="The Broad Institute Genomics Platform"/>
            <consortium name="The Broad Institute Genome Sequencing Center for Infectious Disease"/>
            <person name="Neafsey D."/>
            <person name="Duraisingh M."/>
            <person name="Young S.K."/>
            <person name="Zeng Q."/>
            <person name="Gargeya S."/>
            <person name="Abouelleil A."/>
            <person name="Alvarado L."/>
            <person name="Chapman S.B."/>
            <person name="Gainer-Dewar J."/>
            <person name="Goldberg J."/>
            <person name="Griggs A."/>
            <person name="Gujja S."/>
            <person name="Hansen M."/>
            <person name="Howarth C."/>
            <person name="Imamovic A."/>
            <person name="Larimer J."/>
            <person name="Pearson M."/>
            <person name="Poon T.W."/>
            <person name="Priest M."/>
            <person name="Roberts A."/>
            <person name="Saif S."/>
            <person name="Shea T."/>
            <person name="Sykes S."/>
            <person name="Wortman J."/>
            <person name="Nusbaum C."/>
            <person name="Birren B."/>
        </authorList>
    </citation>
    <scope>NUCLEOTIDE SEQUENCE [LARGE SCALE GENOMIC DNA]</scope>
    <source>
        <strain evidence="5">nilgiri</strain>
    </source>
</reference>
<feature type="compositionally biased region" description="Low complexity" evidence="1">
    <location>
        <begin position="423"/>
        <end position="436"/>
    </location>
</feature>
<sequence length="1034" mass="110344">MQGLLREFVDYMAEMEQHGLLESLGANCENPGWKYKHGDNTLFTSYSQKAKMTCKIMSTALAFMGTVRQGRGVEVTRNENEGDIRQILGCVVVHVFESILSNSQCGDTWKGINYAWEAMKQVDVGYVLAPGAGALATGRCEHSGWKGSTIGSGNIRTAVHEWLSKHTDLRTKLREMHGNENCTAQKGTGNALAKTTGNVDPGARVIGSGGIGNEIVTVVKEVFEEMKDEVIEKSKSSPAIPGAEKATSTTADAPTPGANVARKDSEDDEPPARPPPPPKPQNGNDQGAPGQGAAGSGGPGPVPQPPPVAPPPAEGSEKAGKDKSKPTCPAAGGSHTRHVGEGILSVSVSFVPSSDPKDCSGSNSPEPPACSTPLDSKVHPWGPYAIVGTGTEKDSSSNGGPGATSTEAPAPPATPTTAPSPTPGTHGAAAGTADGTIQSTIADVTPKNKGHDPPSAPSPADSVVDGGKDDPPPLNPPKPKPNPNPDQSGSSGSFSDADMADGVSGGQAQGSGGEPDDQVTSTPGGGGLGQPAAEAAGPSPTTVNSVPDSSQAGSHPPSGPGQIVDSGTEVTLVPSTNPTSSPTGPGLTVTQPDTSSGKANEGGKAPTLRDRASSSGGSTLSEQQPTPSSRKPFDPKDLVPYTPVIIPAVVGIGVIAFFLWKYFAYLAKRRRTYRTIRDVPSPPLDEEILDHLQRGELPPPDYGYTMVKDRQPASTSGRARPPRVHRRTIIELHLEVLNACEATEWENVKDDYWQILVEQFMRHGNGHSSSLDAPTTNQALPGNHVPSTESDGIDPCPPHDPDPWCCMETIQLATDTSPPNEEHPDPWSCMENIQLDAEQRRTHCDHGDATSDGTQWITWIDRNKHIVRACTTQPWFNALKSEWKQYLREHMVATDDNVHRELREQGSIGCVEMKKDAWKQWVAKQHHDMAKYIEKEWFQHLLNNVEQATVPATGEVLGVEKDLEVETVTAAAHVLRVRDLPWSQPLHPQPYMKKPLTAKTWILILALVIEDCELESRLQENELYVDDLLHNMRH</sequence>
<dbReference type="InterPro" id="IPR024288">
    <property type="entry name" value="SICA_C"/>
</dbReference>
<evidence type="ECO:0000313" key="4">
    <source>
        <dbReference type="EMBL" id="KJP84928.1"/>
    </source>
</evidence>
<feature type="compositionally biased region" description="Pro residues" evidence="1">
    <location>
        <begin position="409"/>
        <end position="422"/>
    </location>
</feature>
<feature type="compositionally biased region" description="Polar residues" evidence="1">
    <location>
        <begin position="613"/>
        <end position="629"/>
    </location>
</feature>
<evidence type="ECO:0000256" key="2">
    <source>
        <dbReference type="SAM" id="Phobius"/>
    </source>
</evidence>
<feature type="region of interest" description="Disordered" evidence="1">
    <location>
        <begin position="767"/>
        <end position="796"/>
    </location>
</feature>